<sequence>MLQKSDIMPSRNFGKLPNKRQEAEEPRLKIPTRLILVLIAHPTLRRNLSKRIPQALSLEIRIKWKLNIVFHQGKRKKPLQLQWMQLKLHNQGISLRKFEINYQQVSGNPKQF</sequence>
<gene>
    <name evidence="2" type="ORF">I7I53_00158</name>
</gene>
<dbReference type="AlphaFoldDB" id="A0A8A1LGM0"/>
<accession>A0A8A1LGM0</accession>
<evidence type="ECO:0000313" key="2">
    <source>
        <dbReference type="EMBL" id="QSS53031.1"/>
    </source>
</evidence>
<reference evidence="2" key="1">
    <citation type="submission" date="2021-01" db="EMBL/GenBank/DDBJ databases">
        <title>Chromosome-level genome assembly of a human fungal pathogen reveals clustering of transcriptionally co-regulated genes.</title>
        <authorList>
            <person name="Voorhies M."/>
            <person name="Cohen S."/>
            <person name="Shea T.P."/>
            <person name="Petrus S."/>
            <person name="Munoz J.F."/>
            <person name="Poplawski S."/>
            <person name="Goldman W.E."/>
            <person name="Michael T."/>
            <person name="Cuomo C.A."/>
            <person name="Sil A."/>
            <person name="Beyhan S."/>
        </authorList>
    </citation>
    <scope>NUCLEOTIDE SEQUENCE</scope>
    <source>
        <strain evidence="2">H88</strain>
    </source>
</reference>
<proteinExistence type="predicted"/>
<protein>
    <submittedName>
        <fullName evidence="2">Lariat debranching enzyme</fullName>
    </submittedName>
</protein>
<organism evidence="2 3">
    <name type="scientific">Ajellomyces capsulatus (strain H88)</name>
    <name type="common">Darling's disease fungus</name>
    <name type="synonym">Histoplasma capsulatum</name>
    <dbReference type="NCBI Taxonomy" id="544711"/>
    <lineage>
        <taxon>Eukaryota</taxon>
        <taxon>Fungi</taxon>
        <taxon>Dikarya</taxon>
        <taxon>Ascomycota</taxon>
        <taxon>Pezizomycotina</taxon>
        <taxon>Eurotiomycetes</taxon>
        <taxon>Eurotiomycetidae</taxon>
        <taxon>Onygenales</taxon>
        <taxon>Ajellomycetaceae</taxon>
        <taxon>Histoplasma</taxon>
    </lineage>
</organism>
<evidence type="ECO:0000313" key="3">
    <source>
        <dbReference type="Proteomes" id="UP000663419"/>
    </source>
</evidence>
<name>A0A8A1LGM0_AJEC8</name>
<evidence type="ECO:0000256" key="1">
    <source>
        <dbReference type="SAM" id="MobiDB-lite"/>
    </source>
</evidence>
<dbReference type="Proteomes" id="UP000663419">
    <property type="component" value="Chromosome 3"/>
</dbReference>
<dbReference type="VEuPathDB" id="FungiDB:I7I53_00158"/>
<feature type="region of interest" description="Disordered" evidence="1">
    <location>
        <begin position="1"/>
        <end position="25"/>
    </location>
</feature>
<dbReference type="EMBL" id="CP069104">
    <property type="protein sequence ID" value="QSS53031.1"/>
    <property type="molecule type" value="Genomic_DNA"/>
</dbReference>